<proteinExistence type="predicted"/>
<keyword evidence="2" id="KW-1185">Reference proteome</keyword>
<name>A0ABM7P6R1_9BACT</name>
<dbReference type="Proteomes" id="UP001053296">
    <property type="component" value="Chromosome"/>
</dbReference>
<protein>
    <submittedName>
        <fullName evidence="1">Uncharacterized protein</fullName>
    </submittedName>
</protein>
<gene>
    <name evidence="1" type="ORF">PSDVSF_17640</name>
</gene>
<sequence>MRGLEDEHEAVRFVVTREYPAGVVFNFDSVSALDDGQVHVQVLCRSSCEAAQLVPEEIGRRDGRGDERHAYRRFRARIGWQTGQDACGKEYCSKNGVHTFIMSM</sequence>
<evidence type="ECO:0000313" key="2">
    <source>
        <dbReference type="Proteomes" id="UP001053296"/>
    </source>
</evidence>
<dbReference type="EMBL" id="AP024485">
    <property type="protein sequence ID" value="BCS88522.1"/>
    <property type="molecule type" value="Genomic_DNA"/>
</dbReference>
<organism evidence="1 2">
    <name type="scientific">Pseudodesulfovibrio sediminis</name>
    <dbReference type="NCBI Taxonomy" id="2810563"/>
    <lineage>
        <taxon>Bacteria</taxon>
        <taxon>Pseudomonadati</taxon>
        <taxon>Thermodesulfobacteriota</taxon>
        <taxon>Desulfovibrionia</taxon>
        <taxon>Desulfovibrionales</taxon>
        <taxon>Desulfovibrionaceae</taxon>
    </lineage>
</organism>
<reference evidence="1" key="1">
    <citation type="journal article" date="2022" name="Arch. Microbiol.">
        <title>Pseudodesulfovibrio sediminis sp. nov., a mesophilic and neutrophilic sulfate-reducing bacterium isolated from sediment of a brackish lake.</title>
        <authorList>
            <person name="Takahashi A."/>
            <person name="Kojima H."/>
            <person name="Watanabe M."/>
            <person name="Fukui M."/>
        </authorList>
    </citation>
    <scope>NUCLEOTIDE SEQUENCE</scope>
    <source>
        <strain evidence="1">SF6</strain>
    </source>
</reference>
<accession>A0ABM7P6R1</accession>
<evidence type="ECO:0000313" key="1">
    <source>
        <dbReference type="EMBL" id="BCS88522.1"/>
    </source>
</evidence>